<dbReference type="PANTHER" id="PTHR40980:SF4">
    <property type="entry name" value="TONB-DEPENDENT RECEPTOR-LIKE BETA-BARREL DOMAIN-CONTAINING PROTEIN"/>
    <property type="match status" value="1"/>
</dbReference>
<dbReference type="InterPro" id="IPR037066">
    <property type="entry name" value="Plug_dom_sf"/>
</dbReference>
<reference evidence="8 9" key="1">
    <citation type="submission" date="2019-07" db="EMBL/GenBank/DDBJ databases">
        <title>Genomic Encyclopedia of Archaeal and Bacterial Type Strains, Phase II (KMG-II): from individual species to whole genera.</title>
        <authorList>
            <person name="Goeker M."/>
        </authorList>
    </citation>
    <scope>NUCLEOTIDE SEQUENCE [LARGE SCALE GENOMIC DNA]</scope>
    <source>
        <strain evidence="8 9">ATCC BAA-1854</strain>
    </source>
</reference>
<dbReference type="EMBL" id="VLLI01000001">
    <property type="protein sequence ID" value="TWJ04414.1"/>
    <property type="molecule type" value="Genomic_DNA"/>
</dbReference>
<dbReference type="Gene3D" id="2.170.130.10">
    <property type="entry name" value="TonB-dependent receptor, plug domain"/>
    <property type="match status" value="1"/>
</dbReference>
<dbReference type="Pfam" id="PF14905">
    <property type="entry name" value="OMP_b-brl_3"/>
    <property type="match status" value="1"/>
</dbReference>
<dbReference type="InterPro" id="IPR012910">
    <property type="entry name" value="Plug_dom"/>
</dbReference>
<organism evidence="8 9">
    <name type="scientific">Mucilaginibacter frigoritolerans</name>
    <dbReference type="NCBI Taxonomy" id="652788"/>
    <lineage>
        <taxon>Bacteria</taxon>
        <taxon>Pseudomonadati</taxon>
        <taxon>Bacteroidota</taxon>
        <taxon>Sphingobacteriia</taxon>
        <taxon>Sphingobacteriales</taxon>
        <taxon>Sphingobacteriaceae</taxon>
        <taxon>Mucilaginibacter</taxon>
    </lineage>
</organism>
<feature type="domain" description="TonB-dependent receptor plug" evidence="6">
    <location>
        <begin position="154"/>
        <end position="233"/>
    </location>
</feature>
<keyword evidence="2" id="KW-0472">Membrane</keyword>
<keyword evidence="8" id="KW-0675">Receptor</keyword>
<keyword evidence="9" id="KW-1185">Reference proteome</keyword>
<dbReference type="OrthoDB" id="606851at2"/>
<dbReference type="Pfam" id="PF13620">
    <property type="entry name" value="CarboxypepD_reg"/>
    <property type="match status" value="1"/>
</dbReference>
<protein>
    <submittedName>
        <fullName evidence="8">Outer membrane receptor protein involved in Fe transport</fullName>
    </submittedName>
</protein>
<sequence length="838" mass="90655">MKRFYIIIAIFCCFATAANAQFGAGGGSSIVGKISGTLIDSVTKKPMDYASVGLYRSGGKAPITGVVTDEKGNFKLDGVKPGSYKLAITFIGYPTKIIDPVVTTDSKPDKNLGQVLVSPGQKVLKEVTVTGQKALIENHIDKLVYNVEKDLTAAGGNASDVLQKVPLVAVDINGNVSVRGDGNVRVLINGKPSGATAASLSDLLKAIPADQIKSIEVITNPSAKYDAEGTAGIINIVTKQTNMSGLSGSVSGGFGTRQNNGNANINYTKNRLTLSANIGGNFTWPQTSITQSFQDFHPDDATHTSQTSNGTSRVKRYSVLGSFTAGYDFNKYNNITSTFRVTDGTFNTNAQSFNSKTDFIDATNNYTDTSRTLGHNSFGGFDWNIDFTHKFHKEGEEISLSTQWSHSSIVTNYTNMFSSTFANQGDNIDGINNEYTVQLDYTLPINKVLKLEAGGKEIIRRISSTSNVFSPDSAAGGALVFDPINSNLYNYNQNVSAGYAVLTVTLPKSYTILAGARLENTDIHGDPINQSQALSPFSQNYNTFIPSLTIQKALSSTQTLKLSYSKRITRPSLQYLNPFLNQSNILVQSVGNPNLDPETSQTVELNYNTFIKSSVINFSVYYKRNDGLIQNVAKVITVRDGAVGDSTSGTLTKYYNIGTNNSFGASFFGSINPIKILTIRGSVNAFTFDPTVYPLYSFYQTQNSVRISYNAFLSGSVTLNNGFIAEVFAVENSPRYTIQGSNPAFSILGAGVRKQIFNKKASIGINTIEPFSKYKDFNSSTVSPTFTQTSKFEFPFRSVGLTFSYTFGKVSFSNPQQQKKGLNDDQKQGDQGGIGAGN</sequence>
<dbReference type="PANTHER" id="PTHR40980">
    <property type="entry name" value="PLUG DOMAIN-CONTAINING PROTEIN"/>
    <property type="match status" value="1"/>
</dbReference>
<evidence type="ECO:0000256" key="2">
    <source>
        <dbReference type="ARBA" id="ARBA00023136"/>
    </source>
</evidence>
<evidence type="ECO:0000256" key="5">
    <source>
        <dbReference type="SAM" id="SignalP"/>
    </source>
</evidence>
<evidence type="ECO:0000256" key="1">
    <source>
        <dbReference type="ARBA" id="ARBA00004442"/>
    </source>
</evidence>
<feature type="signal peptide" evidence="5">
    <location>
        <begin position="1"/>
        <end position="20"/>
    </location>
</feature>
<dbReference type="Proteomes" id="UP000317010">
    <property type="component" value="Unassembled WGS sequence"/>
</dbReference>
<evidence type="ECO:0000259" key="7">
    <source>
        <dbReference type="Pfam" id="PF14905"/>
    </source>
</evidence>
<dbReference type="GO" id="GO:0009279">
    <property type="term" value="C:cell outer membrane"/>
    <property type="evidence" value="ECO:0007669"/>
    <property type="project" value="UniProtKB-SubCell"/>
</dbReference>
<dbReference type="AlphaFoldDB" id="A0A562UF69"/>
<dbReference type="SUPFAM" id="SSF56935">
    <property type="entry name" value="Porins"/>
    <property type="match status" value="1"/>
</dbReference>
<dbReference type="InterPro" id="IPR041700">
    <property type="entry name" value="OMP_b-brl_3"/>
</dbReference>
<dbReference type="InterPro" id="IPR036942">
    <property type="entry name" value="Beta-barrel_TonB_sf"/>
</dbReference>
<feature type="domain" description="Outer membrane protein beta-barrel" evidence="7">
    <location>
        <begin position="389"/>
        <end position="805"/>
    </location>
</feature>
<dbReference type="RefSeq" id="WP_144908616.1">
    <property type="nucleotide sequence ID" value="NZ_VLLI01000001.1"/>
</dbReference>
<evidence type="ECO:0000313" key="8">
    <source>
        <dbReference type="EMBL" id="TWJ04414.1"/>
    </source>
</evidence>
<feature type="region of interest" description="Disordered" evidence="4">
    <location>
        <begin position="813"/>
        <end position="838"/>
    </location>
</feature>
<evidence type="ECO:0000256" key="4">
    <source>
        <dbReference type="SAM" id="MobiDB-lite"/>
    </source>
</evidence>
<comment type="caution">
    <text evidence="8">The sequence shown here is derived from an EMBL/GenBank/DDBJ whole genome shotgun (WGS) entry which is preliminary data.</text>
</comment>
<gene>
    <name evidence="8" type="ORF">JN11_00122</name>
</gene>
<dbReference type="InterPro" id="IPR008969">
    <property type="entry name" value="CarboxyPept-like_regulatory"/>
</dbReference>
<proteinExistence type="predicted"/>
<evidence type="ECO:0000313" key="9">
    <source>
        <dbReference type="Proteomes" id="UP000317010"/>
    </source>
</evidence>
<evidence type="ECO:0000259" key="6">
    <source>
        <dbReference type="Pfam" id="PF07715"/>
    </source>
</evidence>
<evidence type="ECO:0000256" key="3">
    <source>
        <dbReference type="ARBA" id="ARBA00023237"/>
    </source>
</evidence>
<accession>A0A562UF69</accession>
<name>A0A562UF69_9SPHI</name>
<feature type="chain" id="PRO_5021847041" evidence="5">
    <location>
        <begin position="21"/>
        <end position="838"/>
    </location>
</feature>
<dbReference type="Pfam" id="PF07715">
    <property type="entry name" value="Plug"/>
    <property type="match status" value="1"/>
</dbReference>
<comment type="subcellular location">
    <subcellularLocation>
        <location evidence="1">Cell outer membrane</location>
    </subcellularLocation>
</comment>
<dbReference type="Gene3D" id="2.40.170.20">
    <property type="entry name" value="TonB-dependent receptor, beta-barrel domain"/>
    <property type="match status" value="1"/>
</dbReference>
<keyword evidence="5" id="KW-0732">Signal</keyword>
<dbReference type="Gene3D" id="2.60.40.1120">
    <property type="entry name" value="Carboxypeptidase-like, regulatory domain"/>
    <property type="match status" value="1"/>
</dbReference>
<dbReference type="SUPFAM" id="SSF49464">
    <property type="entry name" value="Carboxypeptidase regulatory domain-like"/>
    <property type="match status" value="1"/>
</dbReference>
<keyword evidence="3" id="KW-0998">Cell outer membrane</keyword>